<proteinExistence type="predicted"/>
<organism evidence="7 8">
    <name type="scientific">Candidatus Brachybacterium merdavium</name>
    <dbReference type="NCBI Taxonomy" id="2838513"/>
    <lineage>
        <taxon>Bacteria</taxon>
        <taxon>Bacillati</taxon>
        <taxon>Actinomycetota</taxon>
        <taxon>Actinomycetes</taxon>
        <taxon>Micrococcales</taxon>
        <taxon>Dermabacteraceae</taxon>
        <taxon>Brachybacterium</taxon>
    </lineage>
</organism>
<dbReference type="Gene3D" id="3.40.1190.20">
    <property type="match status" value="1"/>
</dbReference>
<dbReference type="Pfam" id="PF00206">
    <property type="entry name" value="Lyase_1"/>
    <property type="match status" value="1"/>
</dbReference>
<accession>A0A9D2LEQ9</accession>
<dbReference type="Gene3D" id="1.10.40.30">
    <property type="entry name" value="Fumarase/aspartase (C-terminal domain)"/>
    <property type="match status" value="1"/>
</dbReference>
<dbReference type="Proteomes" id="UP000823823">
    <property type="component" value="Unassembled WGS sequence"/>
</dbReference>
<dbReference type="PANTHER" id="PTHR43814">
    <property type="entry name" value="ARGININOSUCCINATE LYASE"/>
    <property type="match status" value="1"/>
</dbReference>
<dbReference type="InterPro" id="IPR009049">
    <property type="entry name" value="Argininosuccinate_lyase"/>
</dbReference>
<evidence type="ECO:0000256" key="3">
    <source>
        <dbReference type="ARBA" id="ARBA00022571"/>
    </source>
</evidence>
<evidence type="ECO:0000256" key="1">
    <source>
        <dbReference type="ARBA" id="ARBA00004941"/>
    </source>
</evidence>
<evidence type="ECO:0000313" key="8">
    <source>
        <dbReference type="Proteomes" id="UP000823823"/>
    </source>
</evidence>
<evidence type="ECO:0000313" key="7">
    <source>
        <dbReference type="EMBL" id="HJB11160.1"/>
    </source>
</evidence>
<dbReference type="InterPro" id="IPR024083">
    <property type="entry name" value="Fumarase/histidase_N"/>
</dbReference>
<dbReference type="InterPro" id="IPR000362">
    <property type="entry name" value="Fumarate_lyase_fam"/>
</dbReference>
<dbReference type="InterPro" id="IPR020557">
    <property type="entry name" value="Fumarate_lyase_CS"/>
</dbReference>
<reference evidence="7" key="1">
    <citation type="journal article" date="2021" name="PeerJ">
        <title>Extensive microbial diversity within the chicken gut microbiome revealed by metagenomics and culture.</title>
        <authorList>
            <person name="Gilroy R."/>
            <person name="Ravi A."/>
            <person name="Getino M."/>
            <person name="Pursley I."/>
            <person name="Horton D.L."/>
            <person name="Alikhan N.F."/>
            <person name="Baker D."/>
            <person name="Gharbi K."/>
            <person name="Hall N."/>
            <person name="Watson M."/>
            <person name="Adriaenssens E.M."/>
            <person name="Foster-Nyarko E."/>
            <person name="Jarju S."/>
            <person name="Secka A."/>
            <person name="Antonio M."/>
            <person name="Oren A."/>
            <person name="Chaudhuri R.R."/>
            <person name="La Ragione R."/>
            <person name="Hildebrand F."/>
            <person name="Pallen M.J."/>
        </authorList>
    </citation>
    <scope>NUCLEOTIDE SEQUENCE</scope>
    <source>
        <strain evidence="7">ChiHjej13B12-24818</strain>
    </source>
</reference>
<evidence type="ECO:0000256" key="2">
    <source>
        <dbReference type="ARBA" id="ARBA00012338"/>
    </source>
</evidence>
<dbReference type="SUPFAM" id="SSF48557">
    <property type="entry name" value="L-aspartase-like"/>
    <property type="match status" value="1"/>
</dbReference>
<dbReference type="InterPro" id="IPR029056">
    <property type="entry name" value="Ribokinase-like"/>
</dbReference>
<dbReference type="GO" id="GO:0004056">
    <property type="term" value="F:argininosuccinate lyase activity"/>
    <property type="evidence" value="ECO:0007669"/>
    <property type="project" value="UniProtKB-EC"/>
</dbReference>
<feature type="domain" description="Carbohydrate kinase PfkB" evidence="6">
    <location>
        <begin position="521"/>
        <end position="761"/>
    </location>
</feature>
<keyword evidence="3" id="KW-0055">Arginine biosynthesis</keyword>
<dbReference type="Pfam" id="PF00294">
    <property type="entry name" value="PfkB"/>
    <property type="match status" value="1"/>
</dbReference>
<dbReference type="Gene3D" id="1.20.200.10">
    <property type="entry name" value="Fumarase/aspartase (Central domain)"/>
    <property type="match status" value="1"/>
</dbReference>
<dbReference type="InterPro" id="IPR008948">
    <property type="entry name" value="L-Aspartase-like"/>
</dbReference>
<gene>
    <name evidence="7" type="ORF">H9786_11645</name>
</gene>
<dbReference type="GO" id="GO:0005829">
    <property type="term" value="C:cytosol"/>
    <property type="evidence" value="ECO:0007669"/>
    <property type="project" value="TreeGrafter"/>
</dbReference>
<dbReference type="EC" id="4.3.2.1" evidence="2"/>
<reference evidence="7" key="2">
    <citation type="submission" date="2021-04" db="EMBL/GenBank/DDBJ databases">
        <authorList>
            <person name="Gilroy R."/>
        </authorList>
    </citation>
    <scope>NUCLEOTIDE SEQUENCE</scope>
    <source>
        <strain evidence="7">ChiHjej13B12-24818</strain>
    </source>
</reference>
<comment type="pathway">
    <text evidence="1">Amino-acid biosynthesis; L-arginine biosynthesis; L-arginine from L-ornithine and carbamoyl phosphate: step 3/3.</text>
</comment>
<name>A0A9D2LEQ9_9MICO</name>
<sequence>MTQENITPEPETSRRVPLRDREDLSIYWDNHLRVAFEQSAPHDLPAMVEASLAHVIMLRETGALTAQRADRLLGGLLTLWHQWGDDGPGEDWRPRVASYPFDGTVEDPYYYLEQQLATACGISTAELDVQLARSRNDLDAGVFRMILRRGILDLAELLLQTVHDLTEVAGRTVESVLIGHTHRRPAQPTTIAHVLSGLAEAMLSQADELLSIYDEMNVSPLGSAAFTGTDVAIDADRVASLLGFDSTFTASYEAVAGAEHFMRLAGLHARISSTGARWARVLQEWMNLGWVRMPSGFTQGSSIMPQKKNPVVLEHLVSMSGAANGEMTSIFTTIAAGWYEDSNNATTDVQKHLWSSTERVVRFIRLIDGLTLEIEPAQLPSDEDIVCSGATTTAVAEALATRSVPWRAAHDVVGILFRQGDPTTWTSSQVEAALADASIDDDGALRDLVLSSGRDPRRILDRTQPGSPGREPIAAALDLATGRAQALTDAFTERRQDLETARAQLLRTASDLAAPSAPRHTLCVIGNANLDVIVHRAQSFPPAGTEQIVPAIEVRLGGSAAIAAQRAAQMGLGTRLVAKVGEDPSGQMVRTLATVDGLDLDLIADDGNDSGLTVVAEDQGRERSFLSSLGAMGHFSPADVPADALTAQYVLCSGYFLLPGMRGEATGSLLSDARQQGATTAVDTGHPDGGWTEQARTELLEQVLPHTDIFLPNESELCGLTGIADVEEAAKTLAARTGTTVVAKLGADGALLCTNGEVARARAP</sequence>
<dbReference type="PRINTS" id="PR00145">
    <property type="entry name" value="ARGSUCLYASE"/>
</dbReference>
<dbReference type="InterPro" id="IPR011611">
    <property type="entry name" value="PfkB_dom"/>
</dbReference>
<keyword evidence="3" id="KW-0028">Amino-acid biosynthesis</keyword>
<protein>
    <recommendedName>
        <fullName evidence="2">argininosuccinate lyase</fullName>
        <ecNumber evidence="2">4.3.2.1</ecNumber>
    </recommendedName>
</protein>
<dbReference type="PANTHER" id="PTHR43814:SF1">
    <property type="entry name" value="ARGININOSUCCINATE LYASE"/>
    <property type="match status" value="1"/>
</dbReference>
<keyword evidence="4" id="KW-0456">Lyase</keyword>
<evidence type="ECO:0000256" key="4">
    <source>
        <dbReference type="ARBA" id="ARBA00023239"/>
    </source>
</evidence>
<feature type="non-terminal residue" evidence="7">
    <location>
        <position position="764"/>
    </location>
</feature>
<feature type="domain" description="Fumarate lyase N-terminal" evidence="5">
    <location>
        <begin position="126"/>
        <end position="323"/>
    </location>
</feature>
<dbReference type="AlphaFoldDB" id="A0A9D2LEQ9"/>
<evidence type="ECO:0000259" key="6">
    <source>
        <dbReference type="Pfam" id="PF00294"/>
    </source>
</evidence>
<dbReference type="PRINTS" id="PR00149">
    <property type="entry name" value="FUMRATELYASE"/>
</dbReference>
<dbReference type="Gene3D" id="1.10.275.10">
    <property type="entry name" value="Fumarase/aspartase (N-terminal domain)"/>
    <property type="match status" value="1"/>
</dbReference>
<dbReference type="SUPFAM" id="SSF53613">
    <property type="entry name" value="Ribokinase-like"/>
    <property type="match status" value="1"/>
</dbReference>
<evidence type="ECO:0000259" key="5">
    <source>
        <dbReference type="Pfam" id="PF00206"/>
    </source>
</evidence>
<dbReference type="GO" id="GO:0042450">
    <property type="term" value="P:L-arginine biosynthetic process via ornithine"/>
    <property type="evidence" value="ECO:0007669"/>
    <property type="project" value="InterPro"/>
</dbReference>
<dbReference type="InterPro" id="IPR022761">
    <property type="entry name" value="Fumarate_lyase_N"/>
</dbReference>
<comment type="caution">
    <text evidence="7">The sequence shown here is derived from an EMBL/GenBank/DDBJ whole genome shotgun (WGS) entry which is preliminary data.</text>
</comment>
<dbReference type="EMBL" id="DWZH01000090">
    <property type="protein sequence ID" value="HJB11160.1"/>
    <property type="molecule type" value="Genomic_DNA"/>
</dbReference>
<dbReference type="PROSITE" id="PS00163">
    <property type="entry name" value="FUMARATE_LYASES"/>
    <property type="match status" value="1"/>
</dbReference>